<evidence type="ECO:0000313" key="2">
    <source>
        <dbReference type="EMBL" id="THV01541.1"/>
    </source>
</evidence>
<dbReference type="AlphaFoldDB" id="A0A4S8MGC4"/>
<dbReference type="EMBL" id="ML179088">
    <property type="protein sequence ID" value="THV01541.1"/>
    <property type="molecule type" value="Genomic_DNA"/>
</dbReference>
<sequence length="191" mass="22275">MQSSLLPYLLKFSPATRDLHPPPKDAFYRHLDVHEWIPEERDHVQAMWAILLAIRPRVQYEAVCQVIPPKFDHDDPGKHADVAHFWYWDTNELELNEEVPRVAHGLEVCPWTGNLKVRCQNFTAWHCPPVRFIELNAEERALFLERRAQWETEEAILEAIKAKGPILEAVKARPKGPPSKITPKIRDPSRR</sequence>
<organism evidence="2 3">
    <name type="scientific">Dendrothele bispora (strain CBS 962.96)</name>
    <dbReference type="NCBI Taxonomy" id="1314807"/>
    <lineage>
        <taxon>Eukaryota</taxon>
        <taxon>Fungi</taxon>
        <taxon>Dikarya</taxon>
        <taxon>Basidiomycota</taxon>
        <taxon>Agaricomycotina</taxon>
        <taxon>Agaricomycetes</taxon>
        <taxon>Agaricomycetidae</taxon>
        <taxon>Agaricales</taxon>
        <taxon>Agaricales incertae sedis</taxon>
        <taxon>Dendrothele</taxon>
    </lineage>
</organism>
<protein>
    <submittedName>
        <fullName evidence="2">Uncharacterized protein</fullName>
    </submittedName>
</protein>
<feature type="region of interest" description="Disordered" evidence="1">
    <location>
        <begin position="171"/>
        <end position="191"/>
    </location>
</feature>
<evidence type="ECO:0000256" key="1">
    <source>
        <dbReference type="SAM" id="MobiDB-lite"/>
    </source>
</evidence>
<reference evidence="2 3" key="1">
    <citation type="journal article" date="2019" name="Nat. Ecol. Evol.">
        <title>Megaphylogeny resolves global patterns of mushroom evolution.</title>
        <authorList>
            <person name="Varga T."/>
            <person name="Krizsan K."/>
            <person name="Foldi C."/>
            <person name="Dima B."/>
            <person name="Sanchez-Garcia M."/>
            <person name="Sanchez-Ramirez S."/>
            <person name="Szollosi G.J."/>
            <person name="Szarkandi J.G."/>
            <person name="Papp V."/>
            <person name="Albert L."/>
            <person name="Andreopoulos W."/>
            <person name="Angelini C."/>
            <person name="Antonin V."/>
            <person name="Barry K.W."/>
            <person name="Bougher N.L."/>
            <person name="Buchanan P."/>
            <person name="Buyck B."/>
            <person name="Bense V."/>
            <person name="Catcheside P."/>
            <person name="Chovatia M."/>
            <person name="Cooper J."/>
            <person name="Damon W."/>
            <person name="Desjardin D."/>
            <person name="Finy P."/>
            <person name="Geml J."/>
            <person name="Haridas S."/>
            <person name="Hughes K."/>
            <person name="Justo A."/>
            <person name="Karasinski D."/>
            <person name="Kautmanova I."/>
            <person name="Kiss B."/>
            <person name="Kocsube S."/>
            <person name="Kotiranta H."/>
            <person name="LaButti K.M."/>
            <person name="Lechner B.E."/>
            <person name="Liimatainen K."/>
            <person name="Lipzen A."/>
            <person name="Lukacs Z."/>
            <person name="Mihaltcheva S."/>
            <person name="Morgado L.N."/>
            <person name="Niskanen T."/>
            <person name="Noordeloos M.E."/>
            <person name="Ohm R.A."/>
            <person name="Ortiz-Santana B."/>
            <person name="Ovrebo C."/>
            <person name="Racz N."/>
            <person name="Riley R."/>
            <person name="Savchenko A."/>
            <person name="Shiryaev A."/>
            <person name="Soop K."/>
            <person name="Spirin V."/>
            <person name="Szebenyi C."/>
            <person name="Tomsovsky M."/>
            <person name="Tulloss R.E."/>
            <person name="Uehling J."/>
            <person name="Grigoriev I.V."/>
            <person name="Vagvolgyi C."/>
            <person name="Papp T."/>
            <person name="Martin F.M."/>
            <person name="Miettinen O."/>
            <person name="Hibbett D.S."/>
            <person name="Nagy L.G."/>
        </authorList>
    </citation>
    <scope>NUCLEOTIDE SEQUENCE [LARGE SCALE GENOMIC DNA]</scope>
    <source>
        <strain evidence="2 3">CBS 962.96</strain>
    </source>
</reference>
<proteinExistence type="predicted"/>
<evidence type="ECO:0000313" key="3">
    <source>
        <dbReference type="Proteomes" id="UP000297245"/>
    </source>
</evidence>
<accession>A0A4S8MGC4</accession>
<name>A0A4S8MGC4_DENBC</name>
<dbReference type="Proteomes" id="UP000297245">
    <property type="component" value="Unassembled WGS sequence"/>
</dbReference>
<gene>
    <name evidence="2" type="ORF">K435DRAFT_853685</name>
</gene>
<keyword evidence="3" id="KW-1185">Reference proteome</keyword>